<sequence length="46" mass="5403">MLRRNLKSFKFKLDLQLGQLLDIEREIKGKLESKLGSMLKNWALKA</sequence>
<keyword evidence="2" id="KW-1185">Reference proteome</keyword>
<keyword evidence="1" id="KW-0614">Plasmid</keyword>
<reference evidence="1 2" key="1">
    <citation type="journal article" date="2011" name="J. Bacteriol.">
        <title>Whole genome sequence of an unusual Borrelia burgdorferi sensu lato isolate.</title>
        <authorList>
            <person name="Casjens S.R."/>
            <person name="Fraser-Liggett C.M."/>
            <person name="Mongodin E.F."/>
            <person name="Qiu W.G."/>
            <person name="Dunn J.J."/>
            <person name="Luft B.J."/>
            <person name="Schutzer S.E."/>
        </authorList>
    </citation>
    <scope>NUCLEOTIDE SEQUENCE [LARGE SCALE GENOMIC DNA]</scope>
    <source>
        <strain evidence="1 2">SV1</strain>
    </source>
</reference>
<dbReference type="EMBL" id="CP001520">
    <property type="protein sequence ID" value="ACN93391.1"/>
    <property type="molecule type" value="Genomic_DNA"/>
</dbReference>
<name>A0A806C587_9SPIR</name>
<gene>
    <name evidence="1" type="ORF">BSV1_R44</name>
</gene>
<geneLocation type="plasmid" evidence="1 2">
    <name>SV1_cp32-4</name>
</geneLocation>
<proteinExistence type="predicted"/>
<accession>A0A806C587</accession>
<evidence type="ECO:0000313" key="2">
    <source>
        <dbReference type="Proteomes" id="UP000006166"/>
    </source>
</evidence>
<organism evidence="1 2">
    <name type="scientific">Borreliella finlandensis</name>
    <dbReference type="NCBI Taxonomy" id="498741"/>
    <lineage>
        <taxon>Bacteria</taxon>
        <taxon>Pseudomonadati</taxon>
        <taxon>Spirochaetota</taxon>
        <taxon>Spirochaetia</taxon>
        <taxon>Spirochaetales</taxon>
        <taxon>Borreliaceae</taxon>
        <taxon>Borreliella</taxon>
    </lineage>
</organism>
<dbReference type="RefSeq" id="WP_012672876.1">
    <property type="nucleotide sequence ID" value="NC_012260.1"/>
</dbReference>
<dbReference type="AlphaFoldDB" id="A0A806C587"/>
<dbReference type="Proteomes" id="UP000006166">
    <property type="component" value="Plasmid SV1_cp32-4"/>
</dbReference>
<evidence type="ECO:0000313" key="1">
    <source>
        <dbReference type="EMBL" id="ACN93391.1"/>
    </source>
</evidence>
<protein>
    <submittedName>
        <fullName evidence="1">Uncharacterized protein</fullName>
    </submittedName>
</protein>